<protein>
    <recommendedName>
        <fullName evidence="1">Nucleolar protein 9</fullName>
    </recommendedName>
    <alternativeName>
        <fullName evidence="3 4">Pumilio domain-containing protein NOP9</fullName>
    </alternativeName>
</protein>
<dbReference type="SMART" id="SM00025">
    <property type="entry name" value="Pumilio"/>
    <property type="match status" value="6"/>
</dbReference>
<comment type="caution">
    <text evidence="7">The sequence shown here is derived from an EMBL/GenBank/DDBJ whole genome shotgun (WGS) entry which is preliminary data.</text>
</comment>
<accession>A0ABR3BBK1</accession>
<dbReference type="Gene3D" id="1.25.10.10">
    <property type="entry name" value="Leucine-rich Repeat Variant"/>
    <property type="match status" value="3"/>
</dbReference>
<evidence type="ECO:0000256" key="1">
    <source>
        <dbReference type="ARBA" id="ARBA00016427"/>
    </source>
</evidence>
<evidence type="ECO:0000313" key="8">
    <source>
        <dbReference type="Proteomes" id="UP001448207"/>
    </source>
</evidence>
<keyword evidence="2" id="KW-0677">Repeat</keyword>
<evidence type="ECO:0000256" key="5">
    <source>
        <dbReference type="PROSITE-ProRule" id="PRU00317"/>
    </source>
</evidence>
<sequence>MSTTERKGRTKKRGKKQKKGVGISVPGQEDTSFGGEDQPQGGQSLTVGQYDSPHFQAGHYGEVEEQLLGYFKNVESSLDDPQFETAEDQRLFVDNVYSEVEGNELRLATNYSCSLILEKLLKISNPFQLRVFMDKLRGRTVELFAHRFASHVCQTVVTLAADVVEQEVNENGSNENKMDTSEDNKEGELLSMEKLILGMCEDIKPVVGGLISQQFASHVIRVLLFVLAGKRVDETNDVKGQLRSKRSTKYKTENNDTLTKYSSKASPIRNVPASFKEMFRTLSTELAITSSETDVRALSVHRVASPVLQLLLEMQEEDSEGQKAKNVLLDRILWGVVSDVTKPTENKDRDSWFETLIRDPVGSHLLEVIFKVAPTPVYNKIYTHYLKKKLEKFSLNPIANFVIQNFLTNARNAEQFEKIVKELSGSFEKLMKNGKFGVIRSLVDASLKLGTAEKDIVNGLAGALHMPTDGSQEFVNCVMRMWTYEDWMAASEEEKKNLRNFHMQGSLLLQSIMKMPAQYNAIATTSFLSQRPDVTYQWCFSPVGSRAYESILTSPTVNDKMKKKIMRNLQGHYADLSKDKFGSHIVEHCWAAADIDMKERIASELVKREYDLSEHYIGKCILWTCKIDQYKRRHDEWVEREKGVERKKDLFKDILGDDIKLSGKRKNKQA</sequence>
<feature type="region of interest" description="Disordered" evidence="6">
    <location>
        <begin position="1"/>
        <end position="51"/>
    </location>
</feature>
<dbReference type="InterPro" id="IPR001313">
    <property type="entry name" value="Pumilio_RNA-bd_rpt"/>
</dbReference>
<dbReference type="Proteomes" id="UP001448207">
    <property type="component" value="Unassembled WGS sequence"/>
</dbReference>
<evidence type="ECO:0000256" key="6">
    <source>
        <dbReference type="SAM" id="MobiDB-lite"/>
    </source>
</evidence>
<evidence type="ECO:0000313" key="7">
    <source>
        <dbReference type="EMBL" id="KAL0096236.1"/>
    </source>
</evidence>
<dbReference type="InterPro" id="IPR011989">
    <property type="entry name" value="ARM-like"/>
</dbReference>
<dbReference type="EMBL" id="JBCLYO010000001">
    <property type="protein sequence ID" value="KAL0096236.1"/>
    <property type="molecule type" value="Genomic_DNA"/>
</dbReference>
<gene>
    <name evidence="7" type="ORF">J3Q64DRAFT_1012867</name>
</gene>
<dbReference type="PANTHER" id="PTHR13102">
    <property type="entry name" value="NUCLEOLAR PROTEIN 9"/>
    <property type="match status" value="1"/>
</dbReference>
<proteinExistence type="predicted"/>
<evidence type="ECO:0000256" key="3">
    <source>
        <dbReference type="ARBA" id="ARBA00030932"/>
    </source>
</evidence>
<feature type="repeat" description="Pumilio" evidence="5">
    <location>
        <begin position="385"/>
        <end position="421"/>
    </location>
</feature>
<dbReference type="SUPFAM" id="SSF48371">
    <property type="entry name" value="ARM repeat"/>
    <property type="match status" value="1"/>
</dbReference>
<dbReference type="Pfam" id="PF22493">
    <property type="entry name" value="PUF_NOP9"/>
    <property type="match status" value="1"/>
</dbReference>
<dbReference type="InterPro" id="IPR040000">
    <property type="entry name" value="NOP9"/>
</dbReference>
<feature type="repeat" description="Pumilio" evidence="5">
    <location>
        <begin position="568"/>
        <end position="603"/>
    </location>
</feature>
<dbReference type="PANTHER" id="PTHR13102:SF0">
    <property type="entry name" value="NUCLEOLAR PROTEIN 9"/>
    <property type="match status" value="1"/>
</dbReference>
<dbReference type="PROSITE" id="PS50302">
    <property type="entry name" value="PUM"/>
    <property type="match status" value="2"/>
</dbReference>
<name>A0ABR3BBK1_PHYBL</name>
<organism evidence="7 8">
    <name type="scientific">Phycomyces blakesleeanus</name>
    <dbReference type="NCBI Taxonomy" id="4837"/>
    <lineage>
        <taxon>Eukaryota</taxon>
        <taxon>Fungi</taxon>
        <taxon>Fungi incertae sedis</taxon>
        <taxon>Mucoromycota</taxon>
        <taxon>Mucoromycotina</taxon>
        <taxon>Mucoromycetes</taxon>
        <taxon>Mucorales</taxon>
        <taxon>Phycomycetaceae</taxon>
        <taxon>Phycomyces</taxon>
    </lineage>
</organism>
<keyword evidence="8" id="KW-1185">Reference proteome</keyword>
<feature type="compositionally biased region" description="Polar residues" evidence="6">
    <location>
        <begin position="40"/>
        <end position="49"/>
    </location>
</feature>
<feature type="compositionally biased region" description="Basic residues" evidence="6">
    <location>
        <begin position="8"/>
        <end position="19"/>
    </location>
</feature>
<evidence type="ECO:0000256" key="4">
    <source>
        <dbReference type="ARBA" id="ARBA00031929"/>
    </source>
</evidence>
<evidence type="ECO:0000256" key="2">
    <source>
        <dbReference type="ARBA" id="ARBA00022737"/>
    </source>
</evidence>
<reference evidence="7 8" key="1">
    <citation type="submission" date="2024-04" db="EMBL/GenBank/DDBJ databases">
        <title>Symmetric and asymmetric DNA N6-adenine methylation regulates different biological responses in Mucorales.</title>
        <authorList>
            <consortium name="Lawrence Berkeley National Laboratory"/>
            <person name="Lax C."/>
            <person name="Mondo S.J."/>
            <person name="Osorio-Concepcion M."/>
            <person name="Muszewska A."/>
            <person name="Corrochano-Luque M."/>
            <person name="Gutierrez G."/>
            <person name="Riley R."/>
            <person name="Lipzen A."/>
            <person name="Guo J."/>
            <person name="Hundley H."/>
            <person name="Amirebrahimi M."/>
            <person name="Ng V."/>
            <person name="Lorenzo-Gutierrez D."/>
            <person name="Binder U."/>
            <person name="Yang J."/>
            <person name="Song Y."/>
            <person name="Canovas D."/>
            <person name="Navarro E."/>
            <person name="Freitag M."/>
            <person name="Gabaldon T."/>
            <person name="Grigoriev I.V."/>
            <person name="Corrochano L.M."/>
            <person name="Nicolas F.E."/>
            <person name="Garre V."/>
        </authorList>
    </citation>
    <scope>NUCLEOTIDE SEQUENCE [LARGE SCALE GENOMIC DNA]</scope>
    <source>
        <strain evidence="7 8">L51</strain>
    </source>
</reference>
<dbReference type="InterPro" id="IPR016024">
    <property type="entry name" value="ARM-type_fold"/>
</dbReference>